<evidence type="ECO:0000256" key="1">
    <source>
        <dbReference type="SAM" id="MobiDB-lite"/>
    </source>
</evidence>
<sequence length="88" mass="9511">KAGGGAAGGVALAGGAGVKGGVAGEEENVEKEDDDDEKKYYIYLQFGTFGSLFFEQKYGNTCRGINKRQHQREAQNQLRDDSDITTFS</sequence>
<evidence type="ECO:0000313" key="2">
    <source>
        <dbReference type="EMBL" id="KAH3710135.1"/>
    </source>
</evidence>
<evidence type="ECO:0000313" key="3">
    <source>
        <dbReference type="Proteomes" id="UP000828390"/>
    </source>
</evidence>
<gene>
    <name evidence="2" type="ORF">DPMN_069603</name>
</gene>
<dbReference type="AlphaFoldDB" id="A0A9D4BUH5"/>
<accession>A0A9D4BUH5</accession>
<reference evidence="2" key="1">
    <citation type="journal article" date="2019" name="bioRxiv">
        <title>The Genome of the Zebra Mussel, Dreissena polymorpha: A Resource for Invasive Species Research.</title>
        <authorList>
            <person name="McCartney M.A."/>
            <person name="Auch B."/>
            <person name="Kono T."/>
            <person name="Mallez S."/>
            <person name="Zhang Y."/>
            <person name="Obille A."/>
            <person name="Becker A."/>
            <person name="Abrahante J.E."/>
            <person name="Garbe J."/>
            <person name="Badalamenti J.P."/>
            <person name="Herman A."/>
            <person name="Mangelson H."/>
            <person name="Liachko I."/>
            <person name="Sullivan S."/>
            <person name="Sone E.D."/>
            <person name="Koren S."/>
            <person name="Silverstein K.A.T."/>
            <person name="Beckman K.B."/>
            <person name="Gohl D.M."/>
        </authorList>
    </citation>
    <scope>NUCLEOTIDE SEQUENCE</scope>
    <source>
        <strain evidence="2">Duluth1</strain>
        <tissue evidence="2">Whole animal</tissue>
    </source>
</reference>
<dbReference type="Proteomes" id="UP000828390">
    <property type="component" value="Unassembled WGS sequence"/>
</dbReference>
<feature type="non-terminal residue" evidence="2">
    <location>
        <position position="88"/>
    </location>
</feature>
<dbReference type="EMBL" id="JAIWYP010000014">
    <property type="protein sequence ID" value="KAH3710135.1"/>
    <property type="molecule type" value="Genomic_DNA"/>
</dbReference>
<keyword evidence="3" id="KW-1185">Reference proteome</keyword>
<reference evidence="2" key="2">
    <citation type="submission" date="2020-11" db="EMBL/GenBank/DDBJ databases">
        <authorList>
            <person name="McCartney M.A."/>
            <person name="Auch B."/>
            <person name="Kono T."/>
            <person name="Mallez S."/>
            <person name="Becker A."/>
            <person name="Gohl D.M."/>
            <person name="Silverstein K.A.T."/>
            <person name="Koren S."/>
            <person name="Bechman K.B."/>
            <person name="Herman A."/>
            <person name="Abrahante J.E."/>
            <person name="Garbe J."/>
        </authorList>
    </citation>
    <scope>NUCLEOTIDE SEQUENCE</scope>
    <source>
        <strain evidence="2">Duluth1</strain>
        <tissue evidence="2">Whole animal</tissue>
    </source>
</reference>
<proteinExistence type="predicted"/>
<feature type="region of interest" description="Disordered" evidence="1">
    <location>
        <begin position="66"/>
        <end position="88"/>
    </location>
</feature>
<organism evidence="2 3">
    <name type="scientific">Dreissena polymorpha</name>
    <name type="common">Zebra mussel</name>
    <name type="synonym">Mytilus polymorpha</name>
    <dbReference type="NCBI Taxonomy" id="45954"/>
    <lineage>
        <taxon>Eukaryota</taxon>
        <taxon>Metazoa</taxon>
        <taxon>Spiralia</taxon>
        <taxon>Lophotrochozoa</taxon>
        <taxon>Mollusca</taxon>
        <taxon>Bivalvia</taxon>
        <taxon>Autobranchia</taxon>
        <taxon>Heteroconchia</taxon>
        <taxon>Euheterodonta</taxon>
        <taxon>Imparidentia</taxon>
        <taxon>Neoheterodontei</taxon>
        <taxon>Myida</taxon>
        <taxon>Dreissenoidea</taxon>
        <taxon>Dreissenidae</taxon>
        <taxon>Dreissena</taxon>
    </lineage>
</organism>
<name>A0A9D4BUH5_DREPO</name>
<protein>
    <submittedName>
        <fullName evidence="2">Uncharacterized protein</fullName>
    </submittedName>
</protein>
<comment type="caution">
    <text evidence="2">The sequence shown here is derived from an EMBL/GenBank/DDBJ whole genome shotgun (WGS) entry which is preliminary data.</text>
</comment>